<evidence type="ECO:0000313" key="1">
    <source>
        <dbReference type="EMBL" id="EDM06231.1"/>
    </source>
</evidence>
<dbReference type="EMBL" id="CH473948">
    <property type="protein sequence ID" value="EDM06231.1"/>
    <property type="molecule type" value="Genomic_DNA"/>
</dbReference>
<proteinExistence type="predicted"/>
<name>A6HJM6_RAT</name>
<organism evidence="1 2">
    <name type="scientific">Rattus norvegicus</name>
    <name type="common">Rat</name>
    <dbReference type="NCBI Taxonomy" id="10116"/>
    <lineage>
        <taxon>Eukaryota</taxon>
        <taxon>Metazoa</taxon>
        <taxon>Chordata</taxon>
        <taxon>Craniata</taxon>
        <taxon>Vertebrata</taxon>
        <taxon>Euteleostomi</taxon>
        <taxon>Mammalia</taxon>
        <taxon>Eutheria</taxon>
        <taxon>Euarchontoglires</taxon>
        <taxon>Glires</taxon>
        <taxon>Rodentia</taxon>
        <taxon>Myomorpha</taxon>
        <taxon>Muroidea</taxon>
        <taxon>Muridae</taxon>
        <taxon>Murinae</taxon>
        <taxon>Rattus</taxon>
    </lineage>
</organism>
<reference evidence="1 2" key="1">
    <citation type="submission" date="2005-07" db="EMBL/GenBank/DDBJ databases">
        <authorList>
            <person name="Mural R.J."/>
            <person name="Li P.W."/>
            <person name="Adams M.D."/>
            <person name="Amanatides P.G."/>
            <person name="Baden-Tillson H."/>
            <person name="Barnstead M."/>
            <person name="Chin S.H."/>
            <person name="Dew I."/>
            <person name="Evans C.A."/>
            <person name="Ferriera S."/>
            <person name="Flanigan M."/>
            <person name="Fosler C."/>
            <person name="Glodek A."/>
            <person name="Gu Z."/>
            <person name="Holt R.A."/>
            <person name="Jennings D."/>
            <person name="Kraft C.L."/>
            <person name="Lu F."/>
            <person name="Nguyen T."/>
            <person name="Nusskern D.R."/>
            <person name="Pfannkoch C.M."/>
            <person name="Sitter C."/>
            <person name="Sutton G.G."/>
            <person name="Venter J.C."/>
            <person name="Wang Z."/>
            <person name="Woodage T."/>
            <person name="Zheng X.H."/>
            <person name="Zhong F."/>
        </authorList>
    </citation>
    <scope>NUCLEOTIDE SEQUENCE [LARGE SCALE GENOMIC DNA]</scope>
    <source>
        <strain>BN</strain>
        <strain evidence="2">Sprague-Dawley</strain>
    </source>
</reference>
<sequence>MPRLGTLVARTGTVLDVDFLSFIASKQQVAMKLGLLSSQLSWGIASQQCGSLSTGRSQVRGRSASVRTMGESGALRHWPGVYMWAMHSPLDWSCQTRCKLPGYI</sequence>
<accession>A6HJM6</accession>
<evidence type="ECO:0000313" key="2">
    <source>
        <dbReference type="Proteomes" id="UP000234681"/>
    </source>
</evidence>
<gene>
    <name evidence="1" type="ORF">rCG_33314</name>
</gene>
<protein>
    <submittedName>
        <fullName evidence="1">RCG33314</fullName>
    </submittedName>
</protein>
<dbReference type="Proteomes" id="UP000234681">
    <property type="component" value="Chromosome 10"/>
</dbReference>
<dbReference type="AlphaFoldDB" id="A6HJM6"/>